<protein>
    <recommendedName>
        <fullName evidence="2">HTH merR-type domain-containing protein</fullName>
    </recommendedName>
</protein>
<dbReference type="PANTHER" id="PTHR30204:SF95">
    <property type="entry name" value="HTH-TYPE TRANSCRIPTIONAL REGULATOR CUER"/>
    <property type="match status" value="1"/>
</dbReference>
<accession>A0A0M0LH12</accession>
<feature type="domain" description="HTH merR-type" evidence="2">
    <location>
        <begin position="1"/>
        <end position="69"/>
    </location>
</feature>
<dbReference type="PANTHER" id="PTHR30204">
    <property type="entry name" value="REDOX-CYCLING DRUG-SENSING TRANSCRIPTIONAL ACTIVATOR SOXR"/>
    <property type="match status" value="1"/>
</dbReference>
<dbReference type="PROSITE" id="PS50937">
    <property type="entry name" value="HTH_MERR_2"/>
    <property type="match status" value="1"/>
</dbReference>
<dbReference type="EMBL" id="LILC01000002">
    <property type="protein sequence ID" value="KOO50375.1"/>
    <property type="molecule type" value="Genomic_DNA"/>
</dbReference>
<dbReference type="Proteomes" id="UP000037558">
    <property type="component" value="Unassembled WGS sequence"/>
</dbReference>
<dbReference type="AlphaFoldDB" id="A0A0M0LH12"/>
<keyword evidence="1" id="KW-0238">DNA-binding</keyword>
<dbReference type="OrthoDB" id="166060at2"/>
<organism evidence="3 4">
    <name type="scientific">Priestia koreensis</name>
    <dbReference type="NCBI Taxonomy" id="284581"/>
    <lineage>
        <taxon>Bacteria</taxon>
        <taxon>Bacillati</taxon>
        <taxon>Bacillota</taxon>
        <taxon>Bacilli</taxon>
        <taxon>Bacillales</taxon>
        <taxon>Bacillaceae</taxon>
        <taxon>Priestia</taxon>
    </lineage>
</organism>
<gene>
    <name evidence="3" type="ORF">AMD01_01050</name>
</gene>
<dbReference type="Gene3D" id="1.10.1660.10">
    <property type="match status" value="1"/>
</dbReference>
<dbReference type="Pfam" id="PF13411">
    <property type="entry name" value="MerR_1"/>
    <property type="match status" value="1"/>
</dbReference>
<dbReference type="STRING" id="284581.AMD01_01050"/>
<keyword evidence="4" id="KW-1185">Reference proteome</keyword>
<evidence type="ECO:0000313" key="4">
    <source>
        <dbReference type="Proteomes" id="UP000037558"/>
    </source>
</evidence>
<dbReference type="RefSeq" id="WP_053399529.1">
    <property type="nucleotide sequence ID" value="NZ_JAMAUM010000002.1"/>
</dbReference>
<evidence type="ECO:0000313" key="3">
    <source>
        <dbReference type="EMBL" id="KOO50375.1"/>
    </source>
</evidence>
<dbReference type="GO" id="GO:0003700">
    <property type="term" value="F:DNA-binding transcription factor activity"/>
    <property type="evidence" value="ECO:0007669"/>
    <property type="project" value="InterPro"/>
</dbReference>
<evidence type="ECO:0000259" key="2">
    <source>
        <dbReference type="PROSITE" id="PS50937"/>
    </source>
</evidence>
<name>A0A0M0LH12_9BACI</name>
<dbReference type="SMART" id="SM00422">
    <property type="entry name" value="HTH_MERR"/>
    <property type="match status" value="1"/>
</dbReference>
<reference evidence="4" key="1">
    <citation type="submission" date="2015-08" db="EMBL/GenBank/DDBJ databases">
        <title>Fjat-14210 dsm16467.</title>
        <authorList>
            <person name="Liu B."/>
            <person name="Wang J."/>
            <person name="Zhu Y."/>
            <person name="Liu G."/>
            <person name="Chen Q."/>
            <person name="Chen Z."/>
            <person name="Lan J."/>
            <person name="Che J."/>
            <person name="Ge C."/>
            <person name="Shi H."/>
            <person name="Pan Z."/>
            <person name="Liu X."/>
        </authorList>
    </citation>
    <scope>NUCLEOTIDE SEQUENCE [LARGE SCALE GENOMIC DNA]</scope>
    <source>
        <strain evidence="4">DSM 16467</strain>
    </source>
</reference>
<dbReference type="PATRIC" id="fig|284581.3.peg.457"/>
<comment type="caution">
    <text evidence="3">The sequence shown here is derived from an EMBL/GenBank/DDBJ whole genome shotgun (WGS) entry which is preliminary data.</text>
</comment>
<dbReference type="InterPro" id="IPR009061">
    <property type="entry name" value="DNA-bd_dom_put_sf"/>
</dbReference>
<evidence type="ECO:0000256" key="1">
    <source>
        <dbReference type="ARBA" id="ARBA00023125"/>
    </source>
</evidence>
<sequence>MYRIGQLAKLSDVSKRTIDYYTQIGLLKTAETTSKFRSYPEHSLERLKLIEHYKQQHMTLKEIRKQLEMFDDDTIAEGNVLEKVNQIQAQIEGLEKEVLELQPLLKKLDENQLQLLTKQLSAKGMSLVHIIAMISEGSLML</sequence>
<dbReference type="GO" id="GO:0003677">
    <property type="term" value="F:DNA binding"/>
    <property type="evidence" value="ECO:0007669"/>
    <property type="project" value="UniProtKB-KW"/>
</dbReference>
<dbReference type="SUPFAM" id="SSF46955">
    <property type="entry name" value="Putative DNA-binding domain"/>
    <property type="match status" value="1"/>
</dbReference>
<proteinExistence type="predicted"/>
<dbReference type="InterPro" id="IPR047057">
    <property type="entry name" value="MerR_fam"/>
</dbReference>
<dbReference type="InterPro" id="IPR000551">
    <property type="entry name" value="MerR-type_HTH_dom"/>
</dbReference>